<accession>A0A0A1TH36</accession>
<reference evidence="2 3" key="1">
    <citation type="journal article" date="2015" name="Genome Announc.">
        <title>Draft Genome Sequence and Gene Annotation of the Entomopathogenic Fungus Verticillium hemipterigenum.</title>
        <authorList>
            <person name="Horn F."/>
            <person name="Habel A."/>
            <person name="Scharf D.H."/>
            <person name="Dworschak J."/>
            <person name="Brakhage A.A."/>
            <person name="Guthke R."/>
            <person name="Hertweck C."/>
            <person name="Linde J."/>
        </authorList>
    </citation>
    <scope>NUCLEOTIDE SEQUENCE [LARGE SCALE GENOMIC DNA]</scope>
</reference>
<protein>
    <recommendedName>
        <fullName evidence="1">N-acetyltransferase domain-containing protein</fullName>
    </recommendedName>
</protein>
<evidence type="ECO:0000259" key="1">
    <source>
        <dbReference type="PROSITE" id="PS51186"/>
    </source>
</evidence>
<dbReference type="Pfam" id="PF00583">
    <property type="entry name" value="Acetyltransf_1"/>
    <property type="match status" value="1"/>
</dbReference>
<name>A0A0A1TH36_9HYPO</name>
<dbReference type="STRING" id="1531966.A0A0A1TH36"/>
<organism evidence="2 3">
    <name type="scientific">[Torrubiella] hemipterigena</name>
    <dbReference type="NCBI Taxonomy" id="1531966"/>
    <lineage>
        <taxon>Eukaryota</taxon>
        <taxon>Fungi</taxon>
        <taxon>Dikarya</taxon>
        <taxon>Ascomycota</taxon>
        <taxon>Pezizomycotina</taxon>
        <taxon>Sordariomycetes</taxon>
        <taxon>Hypocreomycetidae</taxon>
        <taxon>Hypocreales</taxon>
        <taxon>Clavicipitaceae</taxon>
        <taxon>Clavicipitaceae incertae sedis</taxon>
        <taxon>'Torrubiella' clade</taxon>
    </lineage>
</organism>
<proteinExistence type="predicted"/>
<dbReference type="Proteomes" id="UP000039046">
    <property type="component" value="Unassembled WGS sequence"/>
</dbReference>
<gene>
    <name evidence="2" type="ORF">VHEMI05615</name>
</gene>
<dbReference type="OrthoDB" id="196847at2759"/>
<dbReference type="Gene3D" id="3.40.630.30">
    <property type="match status" value="1"/>
</dbReference>
<evidence type="ECO:0000313" key="3">
    <source>
        <dbReference type="Proteomes" id="UP000039046"/>
    </source>
</evidence>
<dbReference type="InterPro" id="IPR016181">
    <property type="entry name" value="Acyl_CoA_acyltransferase"/>
</dbReference>
<dbReference type="EMBL" id="CDHN01000003">
    <property type="protein sequence ID" value="CEJ89790.1"/>
    <property type="molecule type" value="Genomic_DNA"/>
</dbReference>
<sequence>MAFTMRVATKADAAALTEVYLDSFTDEIFSRQVYPRDAKSSYTYWFNAMSEELDEPDATFLVVTEPAEGDKPEYIVGFLKWASPDAPVHDGDDEQDVYPKEGLPETAVEFYTKVAAHHRKLLGTTRHWYLDMMGVRRAYTGKGGAKQMVEWGLEKAKQDGVPCFTEATGQAKTFYERFEFKTVDFMSIETPQGPAEIYYMIREVE</sequence>
<dbReference type="AlphaFoldDB" id="A0A0A1TH36"/>
<keyword evidence="3" id="KW-1185">Reference proteome</keyword>
<dbReference type="CDD" id="cd04301">
    <property type="entry name" value="NAT_SF"/>
    <property type="match status" value="1"/>
</dbReference>
<dbReference type="SUPFAM" id="SSF55729">
    <property type="entry name" value="Acyl-CoA N-acyltransferases (Nat)"/>
    <property type="match status" value="1"/>
</dbReference>
<dbReference type="GO" id="GO:0016747">
    <property type="term" value="F:acyltransferase activity, transferring groups other than amino-acyl groups"/>
    <property type="evidence" value="ECO:0007669"/>
    <property type="project" value="InterPro"/>
</dbReference>
<dbReference type="PANTHER" id="PTHR42791">
    <property type="entry name" value="GNAT FAMILY ACETYLTRANSFERASE"/>
    <property type="match status" value="1"/>
</dbReference>
<dbReference type="HOGENOM" id="CLU_060131_6_4_1"/>
<dbReference type="PROSITE" id="PS51186">
    <property type="entry name" value="GNAT"/>
    <property type="match status" value="1"/>
</dbReference>
<evidence type="ECO:0000313" key="2">
    <source>
        <dbReference type="EMBL" id="CEJ89790.1"/>
    </source>
</evidence>
<dbReference type="InterPro" id="IPR052523">
    <property type="entry name" value="Trichothecene_AcTrans"/>
</dbReference>
<dbReference type="InterPro" id="IPR000182">
    <property type="entry name" value="GNAT_dom"/>
</dbReference>
<dbReference type="PANTHER" id="PTHR42791:SF2">
    <property type="entry name" value="N-ACETYLTRANSFERASE DOMAIN-CONTAINING PROTEIN"/>
    <property type="match status" value="1"/>
</dbReference>
<feature type="domain" description="N-acetyltransferase" evidence="1">
    <location>
        <begin position="61"/>
        <end position="205"/>
    </location>
</feature>